<feature type="compositionally biased region" description="Gly residues" evidence="8">
    <location>
        <begin position="283"/>
        <end position="292"/>
    </location>
</feature>
<feature type="domain" description="Protein kinase" evidence="10">
    <location>
        <begin position="15"/>
        <end position="276"/>
    </location>
</feature>
<reference evidence="11 12" key="1">
    <citation type="submission" date="2024-10" db="EMBL/GenBank/DDBJ databases">
        <title>The Natural Products Discovery Center: Release of the First 8490 Sequenced Strains for Exploring Actinobacteria Biosynthetic Diversity.</title>
        <authorList>
            <person name="Kalkreuter E."/>
            <person name="Kautsar S.A."/>
            <person name="Yang D."/>
            <person name="Bader C.D."/>
            <person name="Teijaro C.N."/>
            <person name="Fluegel L."/>
            <person name="Davis C.M."/>
            <person name="Simpson J.R."/>
            <person name="Lauterbach L."/>
            <person name="Steele A.D."/>
            <person name="Gui C."/>
            <person name="Meng S."/>
            <person name="Li G."/>
            <person name="Viehrig K."/>
            <person name="Ye F."/>
            <person name="Su P."/>
            <person name="Kiefer A.F."/>
            <person name="Nichols A."/>
            <person name="Cepeda A.J."/>
            <person name="Yan W."/>
            <person name="Fan B."/>
            <person name="Jiang Y."/>
            <person name="Adhikari A."/>
            <person name="Zheng C.-J."/>
            <person name="Schuster L."/>
            <person name="Cowan T.M."/>
            <person name="Smanski M.J."/>
            <person name="Chevrette M.G."/>
            <person name="De Carvalho L.P.S."/>
            <person name="Shen B."/>
        </authorList>
    </citation>
    <scope>NUCLEOTIDE SEQUENCE [LARGE SCALE GENOMIC DNA]</scope>
    <source>
        <strain evidence="11 12">NPDC001281</strain>
    </source>
</reference>
<dbReference type="InterPro" id="IPR000719">
    <property type="entry name" value="Prot_kinase_dom"/>
</dbReference>
<organism evidence="11 12">
    <name type="scientific">Microtetraspora fusca</name>
    <dbReference type="NCBI Taxonomy" id="1997"/>
    <lineage>
        <taxon>Bacteria</taxon>
        <taxon>Bacillati</taxon>
        <taxon>Actinomycetota</taxon>
        <taxon>Actinomycetes</taxon>
        <taxon>Streptosporangiales</taxon>
        <taxon>Streptosporangiaceae</taxon>
        <taxon>Microtetraspora</taxon>
    </lineage>
</organism>
<protein>
    <recommendedName>
        <fullName evidence="1">non-specific serine/threonine protein kinase</fullName>
        <ecNumber evidence="1">2.7.11.1</ecNumber>
    </recommendedName>
</protein>
<evidence type="ECO:0000256" key="4">
    <source>
        <dbReference type="ARBA" id="ARBA00022741"/>
    </source>
</evidence>
<dbReference type="Gene3D" id="1.10.510.10">
    <property type="entry name" value="Transferase(Phosphotransferase) domain 1"/>
    <property type="match status" value="1"/>
</dbReference>
<evidence type="ECO:0000256" key="2">
    <source>
        <dbReference type="ARBA" id="ARBA00022527"/>
    </source>
</evidence>
<dbReference type="Proteomes" id="UP001602119">
    <property type="component" value="Unassembled WGS sequence"/>
</dbReference>
<evidence type="ECO:0000259" key="10">
    <source>
        <dbReference type="PROSITE" id="PS50011"/>
    </source>
</evidence>
<dbReference type="Gene3D" id="3.30.200.20">
    <property type="entry name" value="Phosphorylase Kinase, domain 1"/>
    <property type="match status" value="1"/>
</dbReference>
<keyword evidence="4 7" id="KW-0547">Nucleotide-binding</keyword>
<feature type="compositionally biased region" description="Low complexity" evidence="8">
    <location>
        <begin position="306"/>
        <end position="335"/>
    </location>
</feature>
<dbReference type="InterPro" id="IPR008271">
    <property type="entry name" value="Ser/Thr_kinase_AS"/>
</dbReference>
<evidence type="ECO:0000313" key="12">
    <source>
        <dbReference type="Proteomes" id="UP001602119"/>
    </source>
</evidence>
<evidence type="ECO:0000256" key="5">
    <source>
        <dbReference type="ARBA" id="ARBA00022777"/>
    </source>
</evidence>
<evidence type="ECO:0000256" key="6">
    <source>
        <dbReference type="ARBA" id="ARBA00022840"/>
    </source>
</evidence>
<feature type="region of interest" description="Disordered" evidence="8">
    <location>
        <begin position="283"/>
        <end position="407"/>
    </location>
</feature>
<dbReference type="InterPro" id="IPR011009">
    <property type="entry name" value="Kinase-like_dom_sf"/>
</dbReference>
<feature type="compositionally biased region" description="Low complexity" evidence="8">
    <location>
        <begin position="353"/>
        <end position="376"/>
    </location>
</feature>
<keyword evidence="9" id="KW-1133">Transmembrane helix</keyword>
<dbReference type="EC" id="2.7.11.1" evidence="1"/>
<feature type="transmembrane region" description="Helical" evidence="9">
    <location>
        <begin position="420"/>
        <end position="439"/>
    </location>
</feature>
<dbReference type="CDD" id="cd14014">
    <property type="entry name" value="STKc_PknB_like"/>
    <property type="match status" value="1"/>
</dbReference>
<evidence type="ECO:0000256" key="3">
    <source>
        <dbReference type="ARBA" id="ARBA00022679"/>
    </source>
</evidence>
<keyword evidence="9" id="KW-0812">Transmembrane</keyword>
<name>A0ABW6VHG7_MICFU</name>
<keyword evidence="12" id="KW-1185">Reference proteome</keyword>
<dbReference type="EMBL" id="JBIAXI010000032">
    <property type="protein sequence ID" value="MFF4778438.1"/>
    <property type="molecule type" value="Genomic_DNA"/>
</dbReference>
<comment type="caution">
    <text evidence="11">The sequence shown here is derived from an EMBL/GenBank/DDBJ whole genome shotgun (WGS) entry which is preliminary data.</text>
</comment>
<dbReference type="GO" id="GO:0016301">
    <property type="term" value="F:kinase activity"/>
    <property type="evidence" value="ECO:0007669"/>
    <property type="project" value="UniProtKB-KW"/>
</dbReference>
<evidence type="ECO:0000256" key="1">
    <source>
        <dbReference type="ARBA" id="ARBA00012513"/>
    </source>
</evidence>
<evidence type="ECO:0000256" key="9">
    <source>
        <dbReference type="SAM" id="Phobius"/>
    </source>
</evidence>
<keyword evidence="6 7" id="KW-0067">ATP-binding</keyword>
<dbReference type="PROSITE" id="PS00107">
    <property type="entry name" value="PROTEIN_KINASE_ATP"/>
    <property type="match status" value="1"/>
</dbReference>
<dbReference type="Pfam" id="PF00069">
    <property type="entry name" value="Pkinase"/>
    <property type="match status" value="1"/>
</dbReference>
<sequence>MSEPSGLVGRTLGDYTIEAVVGRGGMATVYRARDRRLGRPVALKILAPQLTHDHRFRERFVRESRMVASIDHPNIIPIYEAGERDELLFIAMRYVEGSDLRRLLLSAGPLPVARAYRLFAQIASALDAAHADGLVHRDVKPANILVADGDHVYLTDFGLTKSSSAEAGLTSHGHFMGTPRYVAPEQIRGLPVDGRSDLYAFACVAYEALTGLPPFQRDSELALLYAHVSHEPPPVTPYRPDLPHAVNHVTARALAKSPNERYPTCQAFVAALRDAISGHGDEIGGGAGGVGGPLPPVTPLPPGGRPAPVTGAGPAGTGTPTSYPPTLAATSYPPGYGAPPGPTSNPPGYGAAPGPTSNPPGYGTPSGPTSNPPGYGAAPGPTSYPPASGHAAPPAPEPPGSAEATVGGAGRRRRLPLGPLIGGCAVLVSVVVAAVLILTRGGDTAATWNTYPGSVAAPFTIAYPSTWGDAKTNGDQWMIATPATDAFNALFAIPGNTDWSKVNPVINGQPERASGIFAQVNNALSTSDSPVELQQSLPSALPGTVAFTGAPMAATVGGRPAVKLSGVVGDPGQGGRLDFSAYVVRQGSGESSVLITFFCAKCDPGLIDHVINTVQFTS</sequence>
<keyword evidence="9" id="KW-0472">Membrane</keyword>
<dbReference type="SUPFAM" id="SSF56112">
    <property type="entry name" value="Protein kinase-like (PK-like)"/>
    <property type="match status" value="1"/>
</dbReference>
<dbReference type="SMART" id="SM00220">
    <property type="entry name" value="S_TKc"/>
    <property type="match status" value="1"/>
</dbReference>
<dbReference type="InterPro" id="IPR017441">
    <property type="entry name" value="Protein_kinase_ATP_BS"/>
</dbReference>
<evidence type="ECO:0000256" key="7">
    <source>
        <dbReference type="PROSITE-ProRule" id="PRU10141"/>
    </source>
</evidence>
<gene>
    <name evidence="11" type="ORF">ACFY05_37005</name>
</gene>
<dbReference type="PROSITE" id="PS00108">
    <property type="entry name" value="PROTEIN_KINASE_ST"/>
    <property type="match status" value="1"/>
</dbReference>
<dbReference type="RefSeq" id="WP_387346980.1">
    <property type="nucleotide sequence ID" value="NZ_JBIAXI010000032.1"/>
</dbReference>
<evidence type="ECO:0000313" key="11">
    <source>
        <dbReference type="EMBL" id="MFF4778438.1"/>
    </source>
</evidence>
<keyword evidence="5 11" id="KW-0418">Kinase</keyword>
<dbReference type="PROSITE" id="PS50011">
    <property type="entry name" value="PROTEIN_KINASE_DOM"/>
    <property type="match status" value="1"/>
</dbReference>
<dbReference type="PANTHER" id="PTHR43289:SF6">
    <property type="entry name" value="SERINE_THREONINE-PROTEIN KINASE NEKL-3"/>
    <property type="match status" value="1"/>
</dbReference>
<proteinExistence type="predicted"/>
<accession>A0ABW6VHG7</accession>
<feature type="compositionally biased region" description="Pro residues" evidence="8">
    <location>
        <begin position="293"/>
        <end position="305"/>
    </location>
</feature>
<keyword evidence="3" id="KW-0808">Transferase</keyword>
<evidence type="ECO:0000256" key="8">
    <source>
        <dbReference type="SAM" id="MobiDB-lite"/>
    </source>
</evidence>
<dbReference type="PANTHER" id="PTHR43289">
    <property type="entry name" value="MITOGEN-ACTIVATED PROTEIN KINASE KINASE KINASE 20-RELATED"/>
    <property type="match status" value="1"/>
</dbReference>
<keyword evidence="2" id="KW-0723">Serine/threonine-protein kinase</keyword>
<feature type="binding site" evidence="7">
    <location>
        <position position="44"/>
    </location>
    <ligand>
        <name>ATP</name>
        <dbReference type="ChEBI" id="CHEBI:30616"/>
    </ligand>
</feature>
<feature type="compositionally biased region" description="Pro residues" evidence="8">
    <location>
        <begin position="336"/>
        <end position="345"/>
    </location>
</feature>